<evidence type="ECO:0008006" key="5">
    <source>
        <dbReference type="Google" id="ProtNLM"/>
    </source>
</evidence>
<proteinExistence type="predicted"/>
<feature type="region of interest" description="Disordered" evidence="1">
    <location>
        <begin position="42"/>
        <end position="71"/>
    </location>
</feature>
<evidence type="ECO:0000313" key="4">
    <source>
        <dbReference type="Proteomes" id="UP000315349"/>
    </source>
</evidence>
<evidence type="ECO:0000313" key="3">
    <source>
        <dbReference type="EMBL" id="QDV30875.1"/>
    </source>
</evidence>
<protein>
    <recommendedName>
        <fullName evidence="5">Secreted protein</fullName>
    </recommendedName>
</protein>
<evidence type="ECO:0000256" key="2">
    <source>
        <dbReference type="SAM" id="SignalP"/>
    </source>
</evidence>
<feature type="signal peptide" evidence="2">
    <location>
        <begin position="1"/>
        <end position="21"/>
    </location>
</feature>
<feature type="compositionally biased region" description="Basic and acidic residues" evidence="1">
    <location>
        <begin position="142"/>
        <end position="161"/>
    </location>
</feature>
<dbReference type="OrthoDB" id="211688at2"/>
<accession>A0A518GQI4</accession>
<dbReference type="EMBL" id="CP036299">
    <property type="protein sequence ID" value="QDV30875.1"/>
    <property type="molecule type" value="Genomic_DNA"/>
</dbReference>
<gene>
    <name evidence="3" type="ORF">Spb1_28100</name>
</gene>
<dbReference type="Proteomes" id="UP000315349">
    <property type="component" value="Chromosome"/>
</dbReference>
<keyword evidence="4" id="KW-1185">Reference proteome</keyword>
<dbReference type="RefSeq" id="WP_145300921.1">
    <property type="nucleotide sequence ID" value="NZ_CP036299.1"/>
</dbReference>
<dbReference type="AlphaFoldDB" id="A0A518GQI4"/>
<name>A0A518GQI4_9PLAN</name>
<feature type="chain" id="PRO_5021921460" description="Secreted protein" evidence="2">
    <location>
        <begin position="22"/>
        <end position="340"/>
    </location>
</feature>
<sequence precursor="true">MADYRHLLAICFLSSSSLVMMSEGSAADQDPIANPRIAVPVDGHASPMPTEHAPSEVEPGSPATNADVAGGTPAPLRVIKVSRDPSGEIHISLSVNTPEGTSSRIWRARSLPDLKSNQPEGYEIFVEFLKGEVANRARQRGLARERQKREQEGLPVEDHPDGLIQEIPAQPEAERVAQPEPIRIREIARLPVVVPQSSAAWPSSESQPRQIQADIHGGRIDIRDDVDGTIAVSWQPRTNTAGRERFWVGNSIEKLKESDSELAQWYLQLTGGPPTVLPTDPNALISNSGLSVIGLPPPPPPVDPADVEAIVPVTEVGGLPLVPPPIVIPQEDLPLKAPIP</sequence>
<dbReference type="KEGG" id="peh:Spb1_28100"/>
<organism evidence="3 4">
    <name type="scientific">Planctopirus ephydatiae</name>
    <dbReference type="NCBI Taxonomy" id="2528019"/>
    <lineage>
        <taxon>Bacteria</taxon>
        <taxon>Pseudomonadati</taxon>
        <taxon>Planctomycetota</taxon>
        <taxon>Planctomycetia</taxon>
        <taxon>Planctomycetales</taxon>
        <taxon>Planctomycetaceae</taxon>
        <taxon>Planctopirus</taxon>
    </lineage>
</organism>
<reference evidence="3 4" key="1">
    <citation type="submission" date="2019-02" db="EMBL/GenBank/DDBJ databases">
        <title>Deep-cultivation of Planctomycetes and their phenomic and genomic characterization uncovers novel biology.</title>
        <authorList>
            <person name="Wiegand S."/>
            <person name="Jogler M."/>
            <person name="Boedeker C."/>
            <person name="Pinto D."/>
            <person name="Vollmers J."/>
            <person name="Rivas-Marin E."/>
            <person name="Kohn T."/>
            <person name="Peeters S.H."/>
            <person name="Heuer A."/>
            <person name="Rast P."/>
            <person name="Oberbeckmann S."/>
            <person name="Bunk B."/>
            <person name="Jeske O."/>
            <person name="Meyerdierks A."/>
            <person name="Storesund J.E."/>
            <person name="Kallscheuer N."/>
            <person name="Luecker S."/>
            <person name="Lage O.M."/>
            <person name="Pohl T."/>
            <person name="Merkel B.J."/>
            <person name="Hornburger P."/>
            <person name="Mueller R.-W."/>
            <person name="Bruemmer F."/>
            <person name="Labrenz M."/>
            <person name="Spormann A.M."/>
            <person name="Op den Camp H."/>
            <person name="Overmann J."/>
            <person name="Amann R."/>
            <person name="Jetten M.S.M."/>
            <person name="Mascher T."/>
            <person name="Medema M.H."/>
            <person name="Devos D.P."/>
            <person name="Kaster A.-K."/>
            <person name="Ovreas L."/>
            <person name="Rohde M."/>
            <person name="Galperin M.Y."/>
            <person name="Jogler C."/>
        </authorList>
    </citation>
    <scope>NUCLEOTIDE SEQUENCE [LARGE SCALE GENOMIC DNA]</scope>
    <source>
        <strain evidence="3 4">Spb1</strain>
    </source>
</reference>
<keyword evidence="2" id="KW-0732">Signal</keyword>
<feature type="region of interest" description="Disordered" evidence="1">
    <location>
        <begin position="138"/>
        <end position="162"/>
    </location>
</feature>
<evidence type="ECO:0000256" key="1">
    <source>
        <dbReference type="SAM" id="MobiDB-lite"/>
    </source>
</evidence>